<name>A0A9Q2INR2_GLUJA</name>
<sequence>MQASIQEMKFHSGLVPPWVSMPARRLFYPTAEQKQLITSKEISLKRPMTRRLWSQDETTQLAKSYPTDTAVKVIAERLGRSPQAVTNKAKRLGLRRPLTLKRQRIAQERQNFLCTTEAQNNLPTASLDIFPKTASGRAIWNTQSLHLLAGLWKRLYSPAFIAEYFGLKYNTVCMAAKRAGLPSRAGFTLLRTSPTEDPFSVAENATLAAQIITRTCGITNTVFFVSFKDRRTQHYSSLGRRLLENRARCMSDYALEMPFDA</sequence>
<evidence type="ECO:0000313" key="1">
    <source>
        <dbReference type="EMBL" id="MBF0871579.1"/>
    </source>
</evidence>
<organism evidence="1 2">
    <name type="scientific">Gluconobacter japonicus</name>
    <dbReference type="NCBI Taxonomy" id="376620"/>
    <lineage>
        <taxon>Bacteria</taxon>
        <taxon>Pseudomonadati</taxon>
        <taxon>Pseudomonadota</taxon>
        <taxon>Alphaproteobacteria</taxon>
        <taxon>Acetobacterales</taxon>
        <taxon>Acetobacteraceae</taxon>
        <taxon>Gluconobacter</taxon>
    </lineage>
</organism>
<reference evidence="1" key="2">
    <citation type="submission" date="2020-11" db="EMBL/GenBank/DDBJ databases">
        <title>Description of novel Gluconobacter species.</title>
        <authorList>
            <person name="Cleenwerck I."/>
            <person name="Cnockaert M."/>
            <person name="Borremans W."/>
            <person name="Wieme A.D."/>
            <person name="De Vuyst L."/>
            <person name="Vandamme P."/>
        </authorList>
    </citation>
    <scope>NUCLEOTIDE SEQUENCE</scope>
    <source>
        <strain evidence="1">R71697</strain>
    </source>
</reference>
<protein>
    <submittedName>
        <fullName evidence="1">Uncharacterized protein</fullName>
    </submittedName>
</protein>
<comment type="caution">
    <text evidence="1">The sequence shown here is derived from an EMBL/GenBank/DDBJ whole genome shotgun (WGS) entry which is preliminary data.</text>
</comment>
<proteinExistence type="predicted"/>
<dbReference type="Proteomes" id="UP000661006">
    <property type="component" value="Unassembled WGS sequence"/>
</dbReference>
<accession>A0A9Q2INR2</accession>
<dbReference type="GeneID" id="81475438"/>
<gene>
    <name evidence="1" type="ORF">HKD32_12085</name>
</gene>
<reference evidence="1" key="1">
    <citation type="submission" date="2020-04" db="EMBL/GenBank/DDBJ databases">
        <authorList>
            <person name="Sombolestani A."/>
        </authorList>
    </citation>
    <scope>NUCLEOTIDE SEQUENCE</scope>
    <source>
        <strain evidence="1">R71697</strain>
    </source>
</reference>
<evidence type="ECO:0000313" key="2">
    <source>
        <dbReference type="Proteomes" id="UP000661006"/>
    </source>
</evidence>
<dbReference type="Gene3D" id="1.10.10.60">
    <property type="entry name" value="Homeodomain-like"/>
    <property type="match status" value="1"/>
</dbReference>
<dbReference type="AlphaFoldDB" id="A0A9Q2INR2"/>
<dbReference type="EMBL" id="JABCQN010000006">
    <property type="protein sequence ID" value="MBF0871579.1"/>
    <property type="molecule type" value="Genomic_DNA"/>
</dbReference>
<dbReference type="RefSeq" id="WP_194258075.1">
    <property type="nucleotide sequence ID" value="NZ_JABCQN010000006.1"/>
</dbReference>